<dbReference type="Proteomes" id="UP000789525">
    <property type="component" value="Unassembled WGS sequence"/>
</dbReference>
<dbReference type="EMBL" id="CAJVPT010055958">
    <property type="protein sequence ID" value="CAG8756033.1"/>
    <property type="molecule type" value="Genomic_DNA"/>
</dbReference>
<gene>
    <name evidence="1" type="ORF">ACOLOM_LOCUS12956</name>
</gene>
<comment type="caution">
    <text evidence="1">The sequence shown here is derived from an EMBL/GenBank/DDBJ whole genome shotgun (WGS) entry which is preliminary data.</text>
</comment>
<organism evidence="1 2">
    <name type="scientific">Acaulospora colombiana</name>
    <dbReference type="NCBI Taxonomy" id="27376"/>
    <lineage>
        <taxon>Eukaryota</taxon>
        <taxon>Fungi</taxon>
        <taxon>Fungi incertae sedis</taxon>
        <taxon>Mucoromycota</taxon>
        <taxon>Glomeromycotina</taxon>
        <taxon>Glomeromycetes</taxon>
        <taxon>Diversisporales</taxon>
        <taxon>Acaulosporaceae</taxon>
        <taxon>Acaulospora</taxon>
    </lineage>
</organism>
<feature type="non-terminal residue" evidence="1">
    <location>
        <position position="1"/>
    </location>
</feature>
<accession>A0ACA9QKJ1</accession>
<reference evidence="1" key="1">
    <citation type="submission" date="2021-06" db="EMBL/GenBank/DDBJ databases">
        <authorList>
            <person name="Kallberg Y."/>
            <person name="Tangrot J."/>
            <person name="Rosling A."/>
        </authorList>
    </citation>
    <scope>NUCLEOTIDE SEQUENCE</scope>
    <source>
        <strain evidence="1">CL356</strain>
    </source>
</reference>
<name>A0ACA9QKJ1_9GLOM</name>
<proteinExistence type="predicted"/>
<keyword evidence="2" id="KW-1185">Reference proteome</keyword>
<protein>
    <submittedName>
        <fullName evidence="1">16183_t:CDS:1</fullName>
    </submittedName>
</protein>
<evidence type="ECO:0000313" key="2">
    <source>
        <dbReference type="Proteomes" id="UP000789525"/>
    </source>
</evidence>
<sequence length="203" mass="23280">VEEELEDGEEEQIRVDDFIRDATNLRITTFQLDGYANEYVEMRRAQTAHLVEMDNLRNENRQLKARIKKLEEEFAQTETEHCDVINQLVRAKIEKEEYEAELTIINVLSKWESTSVCLAITVPRVQTRVLTFSTVHPLGPIIHIRFTRSSLLLSDSFPFFASLESSCIHTHPVIPPQQYYFLLIGLVLASVQQLVVGTACSSL</sequence>
<evidence type="ECO:0000313" key="1">
    <source>
        <dbReference type="EMBL" id="CAG8756033.1"/>
    </source>
</evidence>